<name>A0A916RT12_9BACI</name>
<evidence type="ECO:0000256" key="1">
    <source>
        <dbReference type="SAM" id="SignalP"/>
    </source>
</evidence>
<keyword evidence="4" id="KW-1185">Reference proteome</keyword>
<proteinExistence type="predicted"/>
<evidence type="ECO:0000313" key="4">
    <source>
        <dbReference type="Proteomes" id="UP000613512"/>
    </source>
</evidence>
<dbReference type="EMBL" id="BMEY01000004">
    <property type="protein sequence ID" value="GGA67609.1"/>
    <property type="molecule type" value="Genomic_DNA"/>
</dbReference>
<dbReference type="AlphaFoldDB" id="A0A916RT12"/>
<feature type="chain" id="PRO_5039634721" description="PepSY domain-containing protein" evidence="1">
    <location>
        <begin position="25"/>
        <end position="184"/>
    </location>
</feature>
<dbReference type="RefSeq" id="WP_188383534.1">
    <property type="nucleotide sequence ID" value="NZ_BMEY01000004.1"/>
</dbReference>
<feature type="domain" description="PepSY" evidence="2">
    <location>
        <begin position="53"/>
        <end position="110"/>
    </location>
</feature>
<organism evidence="3 4">
    <name type="scientific">Ornithinibacillus halotolerans</name>
    <dbReference type="NCBI Taxonomy" id="1274357"/>
    <lineage>
        <taxon>Bacteria</taxon>
        <taxon>Bacillati</taxon>
        <taxon>Bacillota</taxon>
        <taxon>Bacilli</taxon>
        <taxon>Bacillales</taxon>
        <taxon>Bacillaceae</taxon>
        <taxon>Ornithinibacillus</taxon>
    </lineage>
</organism>
<dbReference type="InterPro" id="IPR025711">
    <property type="entry name" value="PepSY"/>
</dbReference>
<feature type="signal peptide" evidence="1">
    <location>
        <begin position="1"/>
        <end position="24"/>
    </location>
</feature>
<reference evidence="3" key="2">
    <citation type="submission" date="2020-09" db="EMBL/GenBank/DDBJ databases">
        <authorList>
            <person name="Sun Q."/>
            <person name="Zhou Y."/>
        </authorList>
    </citation>
    <scope>NUCLEOTIDE SEQUENCE</scope>
    <source>
        <strain evidence="3">CGMCC 1.12408</strain>
    </source>
</reference>
<dbReference type="Gene3D" id="3.10.450.40">
    <property type="match status" value="2"/>
</dbReference>
<gene>
    <name evidence="3" type="ORF">GCM10008025_09310</name>
</gene>
<evidence type="ECO:0000259" key="2">
    <source>
        <dbReference type="Pfam" id="PF03413"/>
    </source>
</evidence>
<accession>A0A916RT12</accession>
<sequence length="184" mass="20437">MNKKLIIGVATVGLLLGGTTIAAANMNQDEQPIVKVEDNTNKSEVKVDKNELISASEAKEIALAEHDGFVDSVELEYEHGRAYYEVEIETEFNDDVDIYIDANTGEVLAVDEDIKREKQSRKDVMSVEKAKEIAVNELGGKVVEVDLDKDDGRYEYELELRTENGEAEITIDAVTGEILELDID</sequence>
<dbReference type="Proteomes" id="UP000613512">
    <property type="component" value="Unassembled WGS sequence"/>
</dbReference>
<comment type="caution">
    <text evidence="3">The sequence shown here is derived from an EMBL/GenBank/DDBJ whole genome shotgun (WGS) entry which is preliminary data.</text>
</comment>
<reference evidence="3" key="1">
    <citation type="journal article" date="2014" name="Int. J. Syst. Evol. Microbiol.">
        <title>Complete genome sequence of Corynebacterium casei LMG S-19264T (=DSM 44701T), isolated from a smear-ripened cheese.</title>
        <authorList>
            <consortium name="US DOE Joint Genome Institute (JGI-PGF)"/>
            <person name="Walter F."/>
            <person name="Albersmeier A."/>
            <person name="Kalinowski J."/>
            <person name="Ruckert C."/>
        </authorList>
    </citation>
    <scope>NUCLEOTIDE SEQUENCE</scope>
    <source>
        <strain evidence="3">CGMCC 1.12408</strain>
    </source>
</reference>
<feature type="domain" description="PepSY" evidence="2">
    <location>
        <begin position="125"/>
        <end position="180"/>
    </location>
</feature>
<dbReference type="Pfam" id="PF03413">
    <property type="entry name" value="PepSY"/>
    <property type="match status" value="2"/>
</dbReference>
<evidence type="ECO:0000313" key="3">
    <source>
        <dbReference type="EMBL" id="GGA67609.1"/>
    </source>
</evidence>
<protein>
    <recommendedName>
        <fullName evidence="2">PepSY domain-containing protein</fullName>
    </recommendedName>
</protein>
<keyword evidence="1" id="KW-0732">Signal</keyword>